<dbReference type="EMBL" id="CP136865">
    <property type="protein sequence ID" value="WOJ98267.1"/>
    <property type="molecule type" value="Genomic_DNA"/>
</dbReference>
<dbReference type="Proteomes" id="UP001626549">
    <property type="component" value="Chromosome"/>
</dbReference>
<keyword evidence="2" id="KW-0808">Transferase</keyword>
<dbReference type="InterPro" id="IPR029044">
    <property type="entry name" value="Nucleotide-diphossugar_trans"/>
</dbReference>
<dbReference type="Gene3D" id="3.90.550.10">
    <property type="entry name" value="Spore Coat Polysaccharide Biosynthesis Protein SpsA, Chain A"/>
    <property type="match status" value="1"/>
</dbReference>
<protein>
    <submittedName>
        <fullName evidence="2">Glycosyltransferase</fullName>
        <ecNumber evidence="2">2.4.-.-</ecNumber>
    </submittedName>
</protein>
<dbReference type="Pfam" id="PF00535">
    <property type="entry name" value="Glycos_transf_2"/>
    <property type="match status" value="1"/>
</dbReference>
<reference evidence="2 3" key="1">
    <citation type="submission" date="2023-10" db="EMBL/GenBank/DDBJ databases">
        <title>Two novel species belonging to the OM43/NOR5 clade.</title>
        <authorList>
            <person name="Park M."/>
        </authorList>
    </citation>
    <scope>NUCLEOTIDE SEQUENCE [LARGE SCALE GENOMIC DNA]</scope>
    <source>
        <strain evidence="2 3">IMCC45268</strain>
    </source>
</reference>
<keyword evidence="3" id="KW-1185">Reference proteome</keyword>
<evidence type="ECO:0000313" key="3">
    <source>
        <dbReference type="Proteomes" id="UP001626549"/>
    </source>
</evidence>
<dbReference type="GO" id="GO:0016757">
    <property type="term" value="F:glycosyltransferase activity"/>
    <property type="evidence" value="ECO:0007669"/>
    <property type="project" value="UniProtKB-KW"/>
</dbReference>
<dbReference type="EC" id="2.4.-.-" evidence="2"/>
<evidence type="ECO:0000259" key="1">
    <source>
        <dbReference type="Pfam" id="PF00535"/>
    </source>
</evidence>
<feature type="domain" description="Glycosyltransferase 2-like" evidence="1">
    <location>
        <begin position="24"/>
        <end position="199"/>
    </location>
</feature>
<sequence>MNSDTPPDSLLEQAQPSPLEIDVSCIVITWNSAAYIEKCLNSVLSDLESTGLSYELIVVDNGSTDDTSAKVLSIRPDTDLISLGRNTGTTFSRNIALRRARGNFLLICDSDVEILEFGVVSRLLGEMHKDKMLGIACPGITYGSGNHQKSYDVFPTLLHKLKRLFFLRKMESSEAQRLSAATRIYVDYAISAFWLLRKSTVEEIGLFDEKIFYAPEDVDYCARVWLSGHTVAVFTSDVVVHHAQEISRQNPLSVVSFSHLAGLMYWYRKEKAMFSTKALRSRIEQARALATLTITNNDR</sequence>
<organism evidence="2 3">
    <name type="scientific">Congregibacter brevis</name>
    <dbReference type="NCBI Taxonomy" id="3081201"/>
    <lineage>
        <taxon>Bacteria</taxon>
        <taxon>Pseudomonadati</taxon>
        <taxon>Pseudomonadota</taxon>
        <taxon>Gammaproteobacteria</taxon>
        <taxon>Cellvibrionales</taxon>
        <taxon>Halieaceae</taxon>
        <taxon>Congregibacter</taxon>
    </lineage>
</organism>
<dbReference type="InterPro" id="IPR001173">
    <property type="entry name" value="Glyco_trans_2-like"/>
</dbReference>
<name>A0ABZ0IGX2_9GAMM</name>
<dbReference type="RefSeq" id="WP_407329559.1">
    <property type="nucleotide sequence ID" value="NZ_CP136865.1"/>
</dbReference>
<keyword evidence="2" id="KW-0328">Glycosyltransferase</keyword>
<dbReference type="SUPFAM" id="SSF53448">
    <property type="entry name" value="Nucleotide-diphospho-sugar transferases"/>
    <property type="match status" value="1"/>
</dbReference>
<proteinExistence type="predicted"/>
<dbReference type="PANTHER" id="PTHR43179:SF7">
    <property type="entry name" value="RHAMNOSYLTRANSFERASE WBBL"/>
    <property type="match status" value="1"/>
</dbReference>
<dbReference type="PANTHER" id="PTHR43179">
    <property type="entry name" value="RHAMNOSYLTRANSFERASE WBBL"/>
    <property type="match status" value="1"/>
</dbReference>
<gene>
    <name evidence="2" type="ORF">R0137_06780</name>
</gene>
<accession>A0ABZ0IGX2</accession>
<evidence type="ECO:0000313" key="2">
    <source>
        <dbReference type="EMBL" id="WOJ98267.1"/>
    </source>
</evidence>